<sequence length="193" mass="22534">MELQMTFRDLENLIESNIGDVQEQEIAFKNKADGLQQHYFASTTNNDKLSLIQDRTNVLGCVNEQIEREIKKVNAFISEMENRINHLENRTRSCCNKNDVSNRTKLYGLTDHINAYIHNCKEEVELVKTSSLQFAKTHCQDTPLEGLGRMMMTLLEALEEIELNLEKMKSHMHCINWKNKILEEKLYNKRSTP</sequence>
<evidence type="ECO:0000313" key="3">
    <source>
        <dbReference type="Proteomes" id="UP001353858"/>
    </source>
</evidence>
<name>A0AAN7S7I4_9COLE</name>
<reference evidence="3" key="1">
    <citation type="submission" date="2023-01" db="EMBL/GenBank/DDBJ databases">
        <title>Key to firefly adult light organ development and bioluminescence: homeobox transcription factors regulate luciferase expression and transportation to peroxisome.</title>
        <authorList>
            <person name="Fu X."/>
        </authorList>
    </citation>
    <scope>NUCLEOTIDE SEQUENCE [LARGE SCALE GENOMIC DNA]</scope>
</reference>
<dbReference type="Proteomes" id="UP001353858">
    <property type="component" value="Unassembled WGS sequence"/>
</dbReference>
<evidence type="ECO:0000313" key="2">
    <source>
        <dbReference type="EMBL" id="KAK4875296.1"/>
    </source>
</evidence>
<proteinExistence type="predicted"/>
<accession>A0AAN7S7I4</accession>
<dbReference type="AlphaFoldDB" id="A0AAN7S7I4"/>
<keyword evidence="3" id="KW-1185">Reference proteome</keyword>
<comment type="caution">
    <text evidence="2">The sequence shown here is derived from an EMBL/GenBank/DDBJ whole genome shotgun (WGS) entry which is preliminary data.</text>
</comment>
<gene>
    <name evidence="2" type="ORF">RN001_011718</name>
</gene>
<evidence type="ECO:0000256" key="1">
    <source>
        <dbReference type="SAM" id="Coils"/>
    </source>
</evidence>
<dbReference type="EMBL" id="JARPUR010000005">
    <property type="protein sequence ID" value="KAK4875296.1"/>
    <property type="molecule type" value="Genomic_DNA"/>
</dbReference>
<protein>
    <submittedName>
        <fullName evidence="2">Uncharacterized protein</fullName>
    </submittedName>
</protein>
<keyword evidence="1" id="KW-0175">Coiled coil</keyword>
<feature type="coiled-coil region" evidence="1">
    <location>
        <begin position="63"/>
        <end position="90"/>
    </location>
</feature>
<organism evidence="2 3">
    <name type="scientific">Aquatica leii</name>
    <dbReference type="NCBI Taxonomy" id="1421715"/>
    <lineage>
        <taxon>Eukaryota</taxon>
        <taxon>Metazoa</taxon>
        <taxon>Ecdysozoa</taxon>
        <taxon>Arthropoda</taxon>
        <taxon>Hexapoda</taxon>
        <taxon>Insecta</taxon>
        <taxon>Pterygota</taxon>
        <taxon>Neoptera</taxon>
        <taxon>Endopterygota</taxon>
        <taxon>Coleoptera</taxon>
        <taxon>Polyphaga</taxon>
        <taxon>Elateriformia</taxon>
        <taxon>Elateroidea</taxon>
        <taxon>Lampyridae</taxon>
        <taxon>Luciolinae</taxon>
        <taxon>Aquatica</taxon>
    </lineage>
</organism>